<sequence>MRNLFFLLCLNAFLFSCAGSSRESAQSAPSQVRNEDKTVIELLREISLLYDDYSLKYKEREREIWDNARTKSDINQFVKNENELTSKRNNEISKKLAALKGREIPVTVIPDSIFEVTGGKILNCTFSENEVALKMTFFVKLKKDFIPDFHYNMITKKYYAPKIPGLDIKFRNSEGETRDFPYSSYLFNFDKAKKEAVRGKAYAHKGDECNGLEPGISFVVRFGPSAHVSYSDLASIEASINH</sequence>
<dbReference type="RefSeq" id="WP_167960505.1">
    <property type="nucleotide sequence ID" value="NZ_CP050831.1"/>
</dbReference>
<keyword evidence="1" id="KW-0732">Signal</keyword>
<reference evidence="2 3" key="1">
    <citation type="submission" date="2020-03" db="EMBL/GenBank/DDBJ databases">
        <title>Genomic analysis of Bacteroides faecium CBA7301.</title>
        <authorList>
            <person name="Kim J."/>
            <person name="Roh S.W."/>
        </authorList>
    </citation>
    <scope>NUCLEOTIDE SEQUENCE [LARGE SCALE GENOMIC DNA]</scope>
    <source>
        <strain evidence="2 3">CBA7301</strain>
    </source>
</reference>
<dbReference type="AlphaFoldDB" id="A0A6H0KM02"/>
<gene>
    <name evidence="2" type="ORF">BacF7301_04170</name>
</gene>
<accession>A0A6H0KM02</accession>
<proteinExistence type="predicted"/>
<protein>
    <recommendedName>
        <fullName evidence="4">Lipoprotein</fullName>
    </recommendedName>
</protein>
<keyword evidence="3" id="KW-1185">Reference proteome</keyword>
<dbReference type="EMBL" id="CP050831">
    <property type="protein sequence ID" value="QIU93397.1"/>
    <property type="molecule type" value="Genomic_DNA"/>
</dbReference>
<evidence type="ECO:0000313" key="2">
    <source>
        <dbReference type="EMBL" id="QIU93397.1"/>
    </source>
</evidence>
<name>A0A6H0KM02_9BACE</name>
<evidence type="ECO:0008006" key="4">
    <source>
        <dbReference type="Google" id="ProtNLM"/>
    </source>
</evidence>
<feature type="chain" id="PRO_5026243266" description="Lipoprotein" evidence="1">
    <location>
        <begin position="19"/>
        <end position="242"/>
    </location>
</feature>
<organism evidence="2 3">
    <name type="scientific">Bacteroides faecium</name>
    <dbReference type="NCBI Taxonomy" id="2715212"/>
    <lineage>
        <taxon>Bacteria</taxon>
        <taxon>Pseudomonadati</taxon>
        <taxon>Bacteroidota</taxon>
        <taxon>Bacteroidia</taxon>
        <taxon>Bacteroidales</taxon>
        <taxon>Bacteroidaceae</taxon>
        <taxon>Bacteroides</taxon>
    </lineage>
</organism>
<dbReference type="PROSITE" id="PS51257">
    <property type="entry name" value="PROKAR_LIPOPROTEIN"/>
    <property type="match status" value="1"/>
</dbReference>
<dbReference type="KEGG" id="bfc:BacF7301_04170"/>
<feature type="signal peptide" evidence="1">
    <location>
        <begin position="1"/>
        <end position="18"/>
    </location>
</feature>
<evidence type="ECO:0000313" key="3">
    <source>
        <dbReference type="Proteomes" id="UP000501780"/>
    </source>
</evidence>
<dbReference type="Proteomes" id="UP000501780">
    <property type="component" value="Chromosome"/>
</dbReference>
<evidence type="ECO:0000256" key="1">
    <source>
        <dbReference type="SAM" id="SignalP"/>
    </source>
</evidence>